<evidence type="ECO:0000313" key="4">
    <source>
        <dbReference type="Proteomes" id="UP000287798"/>
    </source>
</evidence>
<dbReference type="InterPro" id="IPR011055">
    <property type="entry name" value="Dup_hybrid_motif"/>
</dbReference>
<evidence type="ECO:0000259" key="2">
    <source>
        <dbReference type="Pfam" id="PF01551"/>
    </source>
</evidence>
<evidence type="ECO:0000256" key="1">
    <source>
        <dbReference type="SAM" id="Phobius"/>
    </source>
</evidence>
<dbReference type="GO" id="GO:0004222">
    <property type="term" value="F:metalloendopeptidase activity"/>
    <property type="evidence" value="ECO:0007669"/>
    <property type="project" value="TreeGrafter"/>
</dbReference>
<accession>A0A426QL81</accession>
<dbReference type="PANTHER" id="PTHR21666">
    <property type="entry name" value="PEPTIDASE-RELATED"/>
    <property type="match status" value="1"/>
</dbReference>
<dbReference type="FunFam" id="2.70.70.10:FF:000006">
    <property type="entry name" value="M23 family peptidase"/>
    <property type="match status" value="1"/>
</dbReference>
<proteinExistence type="predicted"/>
<dbReference type="CDD" id="cd12797">
    <property type="entry name" value="M23_peptidase"/>
    <property type="match status" value="1"/>
</dbReference>
<sequence length="308" mass="33785">MNIILFTNLHGRPGSLNLSRPRIYVPLLSLGLFLAASLVYLGFQLAQIQPQERLAAGPHWRLEVAQEQQRAIEQARQESQAHLDALAMRLGQLQGQVLRLEGLGQRLVEMADIDQGEFDFEQIPPQGGPAAEAAAGYAVPDFIEQLDKLSRVLNDREQQLLALESVVRTRSLREQGVPTGRPVTSGWMSSAYGKRTDPFTGKQAWHDGVDFAGKAGTEVVAVGAGVVTWSGSRYGYGNLVEINHGNGYVTRYGHNRDLLVEVGQHVRPGQAIARMGSSGRSTGPHVHFEVLKHGKSVDPARFVWAKRS</sequence>
<dbReference type="Pfam" id="PF01551">
    <property type="entry name" value="Peptidase_M23"/>
    <property type="match status" value="1"/>
</dbReference>
<keyword evidence="1" id="KW-1133">Transmembrane helix</keyword>
<dbReference type="InterPro" id="IPR016047">
    <property type="entry name" value="M23ase_b-sheet_dom"/>
</dbReference>
<organism evidence="3 4">
    <name type="scientific">Thiohalobacter thiocyanaticus</name>
    <dbReference type="NCBI Taxonomy" id="585455"/>
    <lineage>
        <taxon>Bacteria</taxon>
        <taxon>Pseudomonadati</taxon>
        <taxon>Pseudomonadota</taxon>
        <taxon>Gammaproteobacteria</taxon>
        <taxon>Thiohalobacterales</taxon>
        <taxon>Thiohalobacteraceae</taxon>
        <taxon>Thiohalobacter</taxon>
    </lineage>
</organism>
<dbReference type="Proteomes" id="UP000287798">
    <property type="component" value="Unassembled WGS sequence"/>
</dbReference>
<dbReference type="Gene3D" id="2.70.70.10">
    <property type="entry name" value="Glucose Permease (Domain IIA)"/>
    <property type="match status" value="1"/>
</dbReference>
<comment type="caution">
    <text evidence="3">The sequence shown here is derived from an EMBL/GenBank/DDBJ whole genome shotgun (WGS) entry which is preliminary data.</text>
</comment>
<feature type="transmembrane region" description="Helical" evidence="1">
    <location>
        <begin position="23"/>
        <end position="43"/>
    </location>
</feature>
<name>A0A426QL81_9GAMM</name>
<feature type="domain" description="M23ase beta-sheet core" evidence="2">
    <location>
        <begin position="206"/>
        <end position="299"/>
    </location>
</feature>
<dbReference type="SUPFAM" id="SSF51261">
    <property type="entry name" value="Duplicated hybrid motif"/>
    <property type="match status" value="1"/>
</dbReference>
<dbReference type="RefSeq" id="WP_125181858.1">
    <property type="nucleotide sequence ID" value="NZ_QZMU01000001.1"/>
</dbReference>
<dbReference type="OrthoDB" id="9805070at2"/>
<dbReference type="InterPro" id="IPR050570">
    <property type="entry name" value="Cell_wall_metabolism_enzyme"/>
</dbReference>
<keyword evidence="1" id="KW-0812">Transmembrane</keyword>
<keyword evidence="1" id="KW-0472">Membrane</keyword>
<protein>
    <submittedName>
        <fullName evidence="3">M23 family metallopeptidase</fullName>
    </submittedName>
</protein>
<keyword evidence="4" id="KW-1185">Reference proteome</keyword>
<dbReference type="PANTHER" id="PTHR21666:SF291">
    <property type="entry name" value="STAGE II SPORULATION PROTEIN Q"/>
    <property type="match status" value="1"/>
</dbReference>
<evidence type="ECO:0000313" key="3">
    <source>
        <dbReference type="EMBL" id="RRQ22518.1"/>
    </source>
</evidence>
<dbReference type="EMBL" id="QZMU01000001">
    <property type="protein sequence ID" value="RRQ22518.1"/>
    <property type="molecule type" value="Genomic_DNA"/>
</dbReference>
<reference evidence="3 4" key="1">
    <citation type="journal article" date="2010" name="Int. J. Syst. Evol. Microbiol.">
        <title>Thiohalobacter thiocyanaticus gen. nov., sp. nov., a moderately halophilic, sulfur-oxidizing gammaproteobacterium from hypersaline lakes, that utilizes thiocyanate.</title>
        <authorList>
            <person name="Sorokin D.Y."/>
            <person name="Kovaleva O.L."/>
            <person name="Tourova T.P."/>
            <person name="Muyzer G."/>
        </authorList>
    </citation>
    <scope>NUCLEOTIDE SEQUENCE [LARGE SCALE GENOMIC DNA]</scope>
    <source>
        <strain evidence="3 4">Hrh1</strain>
    </source>
</reference>
<gene>
    <name evidence="3" type="ORF">D6C00_11610</name>
</gene>
<dbReference type="AlphaFoldDB" id="A0A426QL81"/>